<reference evidence="2 3" key="1">
    <citation type="submission" date="2024-09" db="EMBL/GenBank/DDBJ databases">
        <title>Itraconazole resistance in Madurella fahalii resulting from another homologue of gene encoding cytochrome P450 14-alpha sterol demethylase (CYP51).</title>
        <authorList>
            <person name="Yoshioka I."/>
            <person name="Fahal A.H."/>
            <person name="Kaneko S."/>
            <person name="Yaguchi T."/>
        </authorList>
    </citation>
    <scope>NUCLEOTIDE SEQUENCE [LARGE SCALE GENOMIC DNA]</scope>
    <source>
        <strain evidence="2 3">IFM 68171</strain>
    </source>
</reference>
<evidence type="ECO:0000313" key="2">
    <source>
        <dbReference type="EMBL" id="GAB1317972.1"/>
    </source>
</evidence>
<name>A0ABQ0GJM9_9PEZI</name>
<evidence type="ECO:0000256" key="1">
    <source>
        <dbReference type="SAM" id="MobiDB-lite"/>
    </source>
</evidence>
<dbReference type="GeneID" id="98178925"/>
<sequence>MAHDDKEAWTQIRSRLENTLRHMYRPKPGLDSTISMEFMMAGPSPSSLKPAVILVCCSARCQKQLKKILKTQKWIADHDYHFLVIVDPLRELSGGDGGSATESVVEAWNVTADSALGGTLARSRAGDGTIITFTLGGVVTVNRTLYALTAGHVFCQGAVDSGVGSEASEGGSSSGEDDDGSPFVVFNRGSNTSELDAAPEYRPPRPSLGHQNINSQDRPLPVDDIMSREGPVVLGMEYK</sequence>
<dbReference type="RefSeq" id="XP_070919703.1">
    <property type="nucleotide sequence ID" value="XM_071063602.1"/>
</dbReference>
<comment type="caution">
    <text evidence="2">The sequence shown here is derived from an EMBL/GenBank/DDBJ whole genome shotgun (WGS) entry which is preliminary data.</text>
</comment>
<dbReference type="Proteomes" id="UP001628179">
    <property type="component" value="Unassembled WGS sequence"/>
</dbReference>
<feature type="region of interest" description="Disordered" evidence="1">
    <location>
        <begin position="164"/>
        <end position="228"/>
    </location>
</feature>
<keyword evidence="3" id="KW-1185">Reference proteome</keyword>
<dbReference type="EMBL" id="BAAFSV010000004">
    <property type="protein sequence ID" value="GAB1317972.1"/>
    <property type="molecule type" value="Genomic_DNA"/>
</dbReference>
<evidence type="ECO:0000313" key="3">
    <source>
        <dbReference type="Proteomes" id="UP001628179"/>
    </source>
</evidence>
<organism evidence="2 3">
    <name type="scientific">Madurella fahalii</name>
    <dbReference type="NCBI Taxonomy" id="1157608"/>
    <lineage>
        <taxon>Eukaryota</taxon>
        <taxon>Fungi</taxon>
        <taxon>Dikarya</taxon>
        <taxon>Ascomycota</taxon>
        <taxon>Pezizomycotina</taxon>
        <taxon>Sordariomycetes</taxon>
        <taxon>Sordariomycetidae</taxon>
        <taxon>Sordariales</taxon>
        <taxon>Sordariales incertae sedis</taxon>
        <taxon>Madurella</taxon>
    </lineage>
</organism>
<accession>A0ABQ0GJM9</accession>
<gene>
    <name evidence="2" type="ORF">MFIFM68171_08182</name>
</gene>
<proteinExistence type="predicted"/>
<protein>
    <submittedName>
        <fullName evidence="2">Uncharacterized protein</fullName>
    </submittedName>
</protein>